<dbReference type="RefSeq" id="XP_001744807.1">
    <property type="nucleotide sequence ID" value="XM_001744755.1"/>
</dbReference>
<dbReference type="Pfam" id="PF04641">
    <property type="entry name" value="Rtf2"/>
    <property type="match status" value="1"/>
</dbReference>
<keyword evidence="8" id="KW-1185">Reference proteome</keyword>
<dbReference type="InterPro" id="IPR013083">
    <property type="entry name" value="Znf_RING/FYVE/PHD"/>
</dbReference>
<accession>A9UWF5</accession>
<dbReference type="CDD" id="cd16661">
    <property type="entry name" value="RING-Ubox1_NOSIP"/>
    <property type="match status" value="1"/>
</dbReference>
<keyword evidence="3 4" id="KW-0539">Nucleus</keyword>
<dbReference type="GeneID" id="5889828"/>
<organism evidence="7 8">
    <name type="scientific">Monosiga brevicollis</name>
    <name type="common">Choanoflagellate</name>
    <dbReference type="NCBI Taxonomy" id="81824"/>
    <lineage>
        <taxon>Eukaryota</taxon>
        <taxon>Choanoflagellata</taxon>
        <taxon>Craspedida</taxon>
        <taxon>Salpingoecidae</taxon>
        <taxon>Monosiga</taxon>
    </lineage>
</organism>
<keyword evidence="5" id="KW-0175">Coiled coil</keyword>
<proteinExistence type="inferred from homology"/>
<comment type="similarity">
    <text evidence="2 4">Belongs to the NOSIP family.</text>
</comment>
<dbReference type="Pfam" id="PF15906">
    <property type="entry name" value="zf-NOSIP"/>
    <property type="match status" value="1"/>
</dbReference>
<dbReference type="PANTHER" id="PTHR13063">
    <property type="entry name" value="ENOS INTERACTING PROTEIN"/>
    <property type="match status" value="1"/>
</dbReference>
<dbReference type="GO" id="GO:0061630">
    <property type="term" value="F:ubiquitin protein ligase activity"/>
    <property type="evidence" value="ECO:0007669"/>
    <property type="project" value="InterPro"/>
</dbReference>
<dbReference type="eggNOG" id="KOG3039">
    <property type="taxonomic scope" value="Eukaryota"/>
</dbReference>
<evidence type="ECO:0000313" key="7">
    <source>
        <dbReference type="EMBL" id="EDQ90756.1"/>
    </source>
</evidence>
<dbReference type="CDD" id="cd16662">
    <property type="entry name" value="RING-Ubox2_NOSIP"/>
    <property type="match status" value="1"/>
</dbReference>
<evidence type="ECO:0000256" key="1">
    <source>
        <dbReference type="ARBA" id="ARBA00004123"/>
    </source>
</evidence>
<dbReference type="KEGG" id="mbr:MONBRDRAFT_18592"/>
<comment type="subcellular location">
    <subcellularLocation>
        <location evidence="1 4">Nucleus</location>
    </subcellularLocation>
</comment>
<dbReference type="Gene3D" id="3.30.40.10">
    <property type="entry name" value="Zinc/RING finger domain, C3HC4 (zinc finger)"/>
    <property type="match status" value="2"/>
</dbReference>
<dbReference type="EMBL" id="CH991547">
    <property type="protein sequence ID" value="EDQ90756.1"/>
    <property type="molecule type" value="Genomic_DNA"/>
</dbReference>
<evidence type="ECO:0000256" key="4">
    <source>
        <dbReference type="PIRNR" id="PIRNR023577"/>
    </source>
</evidence>
<reference evidence="7 8" key="1">
    <citation type="journal article" date="2008" name="Nature">
        <title>The genome of the choanoflagellate Monosiga brevicollis and the origin of metazoans.</title>
        <authorList>
            <consortium name="JGI Sequencing"/>
            <person name="King N."/>
            <person name="Westbrook M.J."/>
            <person name="Young S.L."/>
            <person name="Kuo A."/>
            <person name="Abedin M."/>
            <person name="Chapman J."/>
            <person name="Fairclough S."/>
            <person name="Hellsten U."/>
            <person name="Isogai Y."/>
            <person name="Letunic I."/>
            <person name="Marr M."/>
            <person name="Pincus D."/>
            <person name="Putnam N."/>
            <person name="Rokas A."/>
            <person name="Wright K.J."/>
            <person name="Zuzow R."/>
            <person name="Dirks W."/>
            <person name="Good M."/>
            <person name="Goodstein D."/>
            <person name="Lemons D."/>
            <person name="Li W."/>
            <person name="Lyons J.B."/>
            <person name="Morris A."/>
            <person name="Nichols S."/>
            <person name="Richter D.J."/>
            <person name="Salamov A."/>
            <person name="Bork P."/>
            <person name="Lim W.A."/>
            <person name="Manning G."/>
            <person name="Miller W.T."/>
            <person name="McGinnis W."/>
            <person name="Shapiro H."/>
            <person name="Tjian R."/>
            <person name="Grigoriev I.V."/>
            <person name="Rokhsar D."/>
        </authorList>
    </citation>
    <scope>NUCLEOTIDE SEQUENCE [LARGE SCALE GENOMIC DNA]</scope>
    <source>
        <strain evidence="8">MX1 / ATCC 50154</strain>
    </source>
</reference>
<dbReference type="PIRSF" id="PIRSF023577">
    <property type="entry name" value="ENOS_interacting"/>
    <property type="match status" value="1"/>
</dbReference>
<feature type="domain" description="Nitric oxide synthase-interacting protein zinc-finger" evidence="6">
    <location>
        <begin position="4"/>
        <end position="78"/>
    </location>
</feature>
<dbReference type="OMA" id="LENVHEH"/>
<feature type="coiled-coil region" evidence="5">
    <location>
        <begin position="71"/>
        <end position="117"/>
    </location>
</feature>
<name>A9UWF5_MONBE</name>
<dbReference type="GO" id="GO:0005634">
    <property type="term" value="C:nucleus"/>
    <property type="evidence" value="ECO:0000318"/>
    <property type="project" value="GO_Central"/>
</dbReference>
<dbReference type="InParanoid" id="A9UWF5"/>
<dbReference type="SUPFAM" id="SSF57850">
    <property type="entry name" value="RING/U-box"/>
    <property type="match status" value="2"/>
</dbReference>
<dbReference type="FunCoup" id="A9UWF5">
    <property type="interactions" value="1470"/>
</dbReference>
<dbReference type="PANTHER" id="PTHR13063:SF10">
    <property type="entry name" value="NITRIC OXIDE SYNTHASE-INTERACTING PROTEIN"/>
    <property type="match status" value="1"/>
</dbReference>
<dbReference type="STRING" id="81824.A9UWF5"/>
<dbReference type="Proteomes" id="UP000001357">
    <property type="component" value="Unassembled WGS sequence"/>
</dbReference>
<gene>
    <name evidence="7" type="ORF">MONBRDRAFT_18592</name>
</gene>
<sequence>MGKHGRNQTASSVYTYHERQKDKLQNKYGTLKQRLGVDSTKEVDCCCLTLQPVVDGVVTPDGYLYEREAILENLLHQKREYVRQMKEYQRQVEREKQEGLETEAAAHRDRIEAFRQAERGITAAQISSFTKDDKVRTHASDALDEAKSRAFRIKTAKGEQEANHAAFWVPQMAPEASKTKLTKPDKKTRCPTSGRPLKVKDLITVRFTEADPSSSIPLISRPERYMCPVTRTALKGNVEAAVLRPTGRVVTMDCIKRLIKPDMRDPISGEALTDADIIPLKLKASGFAASNQQLSASKVTAMQTAT</sequence>
<evidence type="ECO:0000256" key="5">
    <source>
        <dbReference type="SAM" id="Coils"/>
    </source>
</evidence>
<dbReference type="AlphaFoldDB" id="A9UWF5"/>
<dbReference type="InterPro" id="IPR016818">
    <property type="entry name" value="NOSIP"/>
</dbReference>
<dbReference type="InterPro" id="IPR031790">
    <property type="entry name" value="Znf-NOSIP"/>
</dbReference>
<evidence type="ECO:0000259" key="6">
    <source>
        <dbReference type="Pfam" id="PF15906"/>
    </source>
</evidence>
<evidence type="ECO:0000313" key="8">
    <source>
        <dbReference type="Proteomes" id="UP000001357"/>
    </source>
</evidence>
<evidence type="ECO:0000256" key="2">
    <source>
        <dbReference type="ARBA" id="ARBA00008126"/>
    </source>
</evidence>
<evidence type="ECO:0000256" key="3">
    <source>
        <dbReference type="ARBA" id="ARBA00023242"/>
    </source>
</evidence>
<protein>
    <recommendedName>
        <fullName evidence="6">Nitric oxide synthase-interacting protein zinc-finger domain-containing protein</fullName>
    </recommendedName>
</protein>